<reference evidence="2 3" key="1">
    <citation type="submission" date="2018-06" db="EMBL/GenBank/DDBJ databases">
        <title>Comparative genomics reveals the genomic features of Rhizophagus irregularis, R. cerebriforme, R. diaphanum and Gigaspora rosea, and their symbiotic lifestyle signature.</title>
        <authorList>
            <person name="Morin E."/>
            <person name="San Clemente H."/>
            <person name="Chen E.C.H."/>
            <person name="De La Providencia I."/>
            <person name="Hainaut M."/>
            <person name="Kuo A."/>
            <person name="Kohler A."/>
            <person name="Murat C."/>
            <person name="Tang N."/>
            <person name="Roy S."/>
            <person name="Loubradou J."/>
            <person name="Henrissat B."/>
            <person name="Grigoriev I.V."/>
            <person name="Corradi N."/>
            <person name="Roux C."/>
            <person name="Martin F.M."/>
        </authorList>
    </citation>
    <scope>NUCLEOTIDE SEQUENCE [LARGE SCALE GENOMIC DNA]</scope>
    <source>
        <strain evidence="2 3">DAOM 194757</strain>
    </source>
</reference>
<evidence type="ECO:0000313" key="2">
    <source>
        <dbReference type="EMBL" id="RIB12463.1"/>
    </source>
</evidence>
<evidence type="ECO:0000256" key="1">
    <source>
        <dbReference type="SAM" id="MobiDB-lite"/>
    </source>
</evidence>
<dbReference type="Proteomes" id="UP000266673">
    <property type="component" value="Unassembled WGS sequence"/>
</dbReference>
<evidence type="ECO:0000313" key="3">
    <source>
        <dbReference type="Proteomes" id="UP000266673"/>
    </source>
</evidence>
<dbReference type="OrthoDB" id="2416819at2759"/>
<dbReference type="EMBL" id="QKWP01001022">
    <property type="protein sequence ID" value="RIB12463.1"/>
    <property type="molecule type" value="Genomic_DNA"/>
</dbReference>
<name>A0A397UY46_9GLOM</name>
<comment type="caution">
    <text evidence="2">The sequence shown here is derived from an EMBL/GenBank/DDBJ whole genome shotgun (WGS) entry which is preliminary data.</text>
</comment>
<accession>A0A397UY46</accession>
<organism evidence="2 3">
    <name type="scientific">Gigaspora rosea</name>
    <dbReference type="NCBI Taxonomy" id="44941"/>
    <lineage>
        <taxon>Eukaryota</taxon>
        <taxon>Fungi</taxon>
        <taxon>Fungi incertae sedis</taxon>
        <taxon>Mucoromycota</taxon>
        <taxon>Glomeromycotina</taxon>
        <taxon>Glomeromycetes</taxon>
        <taxon>Diversisporales</taxon>
        <taxon>Gigasporaceae</taxon>
        <taxon>Gigaspora</taxon>
    </lineage>
</organism>
<gene>
    <name evidence="2" type="ORF">C2G38_2200622</name>
</gene>
<feature type="region of interest" description="Disordered" evidence="1">
    <location>
        <begin position="141"/>
        <end position="162"/>
    </location>
</feature>
<sequence>MSPPLLNMRITKIQNNEPDLILVQKSNTFVYTYRKKQFLNPIKPNSAFTNLDGNVNLSEEMKSFSILAQEKRQPFIKNTLMQKTSTNTWQAIPVTKQEAEMLKNEKMMKKEELISDKIYMLTILQEIQGLNNFDEVVGEDDVNKEAVGDDDVNKEPEDEEAV</sequence>
<protein>
    <submittedName>
        <fullName evidence="2">Uncharacterized protein</fullName>
    </submittedName>
</protein>
<dbReference type="AlphaFoldDB" id="A0A397UY46"/>
<keyword evidence="3" id="KW-1185">Reference proteome</keyword>
<feature type="compositionally biased region" description="Basic and acidic residues" evidence="1">
    <location>
        <begin position="141"/>
        <end position="155"/>
    </location>
</feature>
<proteinExistence type="predicted"/>